<feature type="compositionally biased region" description="Polar residues" evidence="10">
    <location>
        <begin position="520"/>
        <end position="532"/>
    </location>
</feature>
<dbReference type="AlphaFoldDB" id="A0A8H6MFD9"/>
<keyword evidence="4" id="KW-0812">Transmembrane</keyword>
<keyword evidence="6" id="KW-0445">Lipid transport</keyword>
<feature type="region of interest" description="Disordered" evidence="10">
    <location>
        <begin position="227"/>
        <end position="273"/>
    </location>
</feature>
<accession>A0A8H6MFD9</accession>
<dbReference type="OrthoDB" id="17927at2759"/>
<evidence type="ECO:0000256" key="8">
    <source>
        <dbReference type="ARBA" id="ARBA00023128"/>
    </source>
</evidence>
<dbReference type="GO" id="GO:0015914">
    <property type="term" value="P:phospholipid transport"/>
    <property type="evidence" value="ECO:0007669"/>
    <property type="project" value="TreeGrafter"/>
</dbReference>
<dbReference type="Pfam" id="PF26545">
    <property type="entry name" value="Mdm34_N"/>
    <property type="match status" value="1"/>
</dbReference>
<dbReference type="GO" id="GO:1990456">
    <property type="term" value="P:mitochondrion-endoplasmic reticulum membrane tethering"/>
    <property type="evidence" value="ECO:0007669"/>
    <property type="project" value="TreeGrafter"/>
</dbReference>
<feature type="region of interest" description="Disordered" evidence="10">
    <location>
        <begin position="289"/>
        <end position="337"/>
    </location>
</feature>
<keyword evidence="5" id="KW-1000">Mitochondrion outer membrane</keyword>
<feature type="compositionally biased region" description="Polar residues" evidence="10">
    <location>
        <begin position="228"/>
        <end position="248"/>
    </location>
</feature>
<feature type="region of interest" description="Disordered" evidence="10">
    <location>
        <begin position="407"/>
        <end position="474"/>
    </location>
</feature>
<evidence type="ECO:0000259" key="11">
    <source>
        <dbReference type="PROSITE" id="PS51847"/>
    </source>
</evidence>
<evidence type="ECO:0000256" key="1">
    <source>
        <dbReference type="ARBA" id="ARBA00004370"/>
    </source>
</evidence>
<name>A0A8H6MFD9_9AGAR</name>
<evidence type="ECO:0000313" key="12">
    <source>
        <dbReference type="EMBL" id="KAF6762032.1"/>
    </source>
</evidence>
<dbReference type="PANTHER" id="PTHR28185">
    <property type="entry name" value="MITOCHONDRIAL DISTRIBUTION AND MORPHOLOGY PROTEIN 34"/>
    <property type="match status" value="1"/>
</dbReference>
<organism evidence="12 13">
    <name type="scientific">Ephemerocybe angulata</name>
    <dbReference type="NCBI Taxonomy" id="980116"/>
    <lineage>
        <taxon>Eukaryota</taxon>
        <taxon>Fungi</taxon>
        <taxon>Dikarya</taxon>
        <taxon>Basidiomycota</taxon>
        <taxon>Agaricomycotina</taxon>
        <taxon>Agaricomycetes</taxon>
        <taxon>Agaricomycetidae</taxon>
        <taxon>Agaricales</taxon>
        <taxon>Agaricineae</taxon>
        <taxon>Psathyrellaceae</taxon>
        <taxon>Ephemerocybe</taxon>
    </lineage>
</organism>
<keyword evidence="3" id="KW-1134">Transmembrane beta strand</keyword>
<feature type="domain" description="SMP-LTD" evidence="11">
    <location>
        <begin position="1"/>
        <end position="88"/>
    </location>
</feature>
<dbReference type="EMBL" id="JACGCI010000008">
    <property type="protein sequence ID" value="KAF6762032.1"/>
    <property type="molecule type" value="Genomic_DNA"/>
</dbReference>
<dbReference type="PANTHER" id="PTHR28185:SF1">
    <property type="entry name" value="MITOCHONDRIAL DISTRIBUTION AND MORPHOLOGY PROTEIN 34"/>
    <property type="match status" value="1"/>
</dbReference>
<feature type="region of interest" description="Disordered" evidence="10">
    <location>
        <begin position="626"/>
        <end position="687"/>
    </location>
</feature>
<evidence type="ECO:0000256" key="5">
    <source>
        <dbReference type="ARBA" id="ARBA00022787"/>
    </source>
</evidence>
<keyword evidence="2" id="KW-0813">Transport</keyword>
<keyword evidence="9" id="KW-0472">Membrane</keyword>
<feature type="compositionally biased region" description="Polar residues" evidence="10">
    <location>
        <begin position="415"/>
        <end position="425"/>
    </location>
</feature>
<protein>
    <submittedName>
        <fullName evidence="12">Mitochondrial distribution and morphology protein 34</fullName>
    </submittedName>
</protein>
<dbReference type="GO" id="GO:0008289">
    <property type="term" value="F:lipid binding"/>
    <property type="evidence" value="ECO:0007669"/>
    <property type="project" value="UniProtKB-KW"/>
</dbReference>
<feature type="region of interest" description="Disordered" evidence="10">
    <location>
        <begin position="98"/>
        <end position="123"/>
    </location>
</feature>
<keyword evidence="13" id="KW-1185">Reference proteome</keyword>
<comment type="caution">
    <text evidence="12">The sequence shown here is derived from an EMBL/GenBank/DDBJ whole genome shotgun (WGS) entry which is preliminary data.</text>
</comment>
<feature type="compositionally biased region" description="Low complexity" evidence="10">
    <location>
        <begin position="440"/>
        <end position="454"/>
    </location>
</feature>
<feature type="compositionally biased region" description="Gly residues" evidence="10">
    <location>
        <begin position="637"/>
        <end position="649"/>
    </location>
</feature>
<feature type="compositionally biased region" description="Basic residues" evidence="10">
    <location>
        <begin position="653"/>
        <end position="663"/>
    </location>
</feature>
<evidence type="ECO:0000256" key="2">
    <source>
        <dbReference type="ARBA" id="ARBA00022448"/>
    </source>
</evidence>
<dbReference type="InterPro" id="IPR058825">
    <property type="entry name" value="MDM34_N"/>
</dbReference>
<evidence type="ECO:0000256" key="4">
    <source>
        <dbReference type="ARBA" id="ARBA00022692"/>
    </source>
</evidence>
<evidence type="ECO:0000256" key="3">
    <source>
        <dbReference type="ARBA" id="ARBA00022452"/>
    </source>
</evidence>
<dbReference type="InterPro" id="IPR031468">
    <property type="entry name" value="SMP_LBD"/>
</dbReference>
<proteinExistence type="predicted"/>
<feature type="region of interest" description="Disordered" evidence="10">
    <location>
        <begin position="512"/>
        <end position="546"/>
    </location>
</feature>
<dbReference type="GO" id="GO:0007005">
    <property type="term" value="P:mitochondrion organization"/>
    <property type="evidence" value="ECO:0007669"/>
    <property type="project" value="InterPro"/>
</dbReference>
<evidence type="ECO:0000256" key="7">
    <source>
        <dbReference type="ARBA" id="ARBA00023121"/>
    </source>
</evidence>
<sequence length="687" mass="73537">MLAAKQPLVVPMLLRLSQFRLSSYVVLVVSKQKGITIVFKTDPLQNVDINSTFDSIAVIQGFIQREIENQLRQMFREDLPSIIHRLSQQWVKAKVETPYQKQNQSGLKQQGPPPPSPLPTRHLSMPQYTRRRTAASDGLPPYRPQLSTRRTSLHDRYLGFQYTCPITTLGTTTHLTHHPIRLHTTTPRTKPFDPTYGLRPEGLPTKPVFKGFSSLFSANKGLADLAEESQTSLDTESDYQDSSGSGNSYDFVDWGGTSNTNTPPEPAIDGFGSSSSRNIAGVFAAARSGAPSPGLLSRNPSNPYFADIKSPTSAPPGFHPYVGEPGGGYAESSAAGTPVKTRGAYPYSVQDEALYSRPGSAAPAFPHPYDLERQRYENYEEDGYEDEDHSFDDDDDHLRIRTAQQRQHDYLSMHTAGQPSSSIASSPPRLGRPQTRRRLSVSSNTTTRTSASTSGYAGAHSADPSTHGGNPKIVLRPSLLNNSIHHLSTLSQSNHTLSPYTRSLEHFAVRSGPPRALSTIHRSSSAGATATPSVAGPSGSASASGGGGGGIGLAVGLGGGGSNMGSLGRSKGGAVAGIVGLGASTARLGKNKAEVVVKARRKRTYRIGGKKSAGAEAGATAVPLSHDAVGDLEWPEGQGGTVYGEGGGGKGKERQRPRRRRRSSAPGTDFDEEDMDRYFKSMQGAAE</sequence>
<reference evidence="12 13" key="1">
    <citation type="submission" date="2020-07" db="EMBL/GenBank/DDBJ databases">
        <title>Comparative genomics of pyrophilous fungi reveals a link between fire events and developmental genes.</title>
        <authorList>
            <consortium name="DOE Joint Genome Institute"/>
            <person name="Steindorff A.S."/>
            <person name="Carver A."/>
            <person name="Calhoun S."/>
            <person name="Stillman K."/>
            <person name="Liu H."/>
            <person name="Lipzen A."/>
            <person name="Pangilinan J."/>
            <person name="Labutti K."/>
            <person name="Bruns T.D."/>
            <person name="Grigoriev I.V."/>
        </authorList>
    </citation>
    <scope>NUCLEOTIDE SEQUENCE [LARGE SCALE GENOMIC DNA]</scope>
    <source>
        <strain evidence="12 13">CBS 144469</strain>
    </source>
</reference>
<evidence type="ECO:0000256" key="10">
    <source>
        <dbReference type="SAM" id="MobiDB-lite"/>
    </source>
</evidence>
<keyword evidence="7" id="KW-0446">Lipid-binding</keyword>
<comment type="subcellular location">
    <subcellularLocation>
        <location evidence="1">Membrane</location>
    </subcellularLocation>
</comment>
<dbReference type="InterPro" id="IPR027536">
    <property type="entry name" value="MDM34"/>
</dbReference>
<dbReference type="PROSITE" id="PS51847">
    <property type="entry name" value="SMP"/>
    <property type="match status" value="1"/>
</dbReference>
<evidence type="ECO:0000313" key="13">
    <source>
        <dbReference type="Proteomes" id="UP000521943"/>
    </source>
</evidence>
<dbReference type="Proteomes" id="UP000521943">
    <property type="component" value="Unassembled WGS sequence"/>
</dbReference>
<dbReference type="GO" id="GO:0032865">
    <property type="term" value="C:ERMES complex"/>
    <property type="evidence" value="ECO:0007669"/>
    <property type="project" value="InterPro"/>
</dbReference>
<keyword evidence="8" id="KW-0496">Mitochondrion</keyword>
<evidence type="ECO:0000256" key="9">
    <source>
        <dbReference type="ARBA" id="ARBA00023136"/>
    </source>
</evidence>
<evidence type="ECO:0000256" key="6">
    <source>
        <dbReference type="ARBA" id="ARBA00023055"/>
    </source>
</evidence>
<gene>
    <name evidence="12" type="ORF">DFP72DRAFT_987420</name>
</gene>